<feature type="domain" description="Amidase" evidence="2">
    <location>
        <begin position="26"/>
        <end position="413"/>
    </location>
</feature>
<reference evidence="4" key="1">
    <citation type="submission" date="2019-06" db="EMBL/GenBank/DDBJ databases">
        <title>The complete genome of Emcibacter congregatus ZYLT.</title>
        <authorList>
            <person name="Zhao Z."/>
        </authorList>
    </citation>
    <scope>NUCLEOTIDE SEQUENCE [LARGE SCALE GENOMIC DNA]</scope>
    <source>
        <strain evidence="4">MCCC 1A06723</strain>
    </source>
</reference>
<gene>
    <name evidence="3" type="ORF">FIV46_08940</name>
</gene>
<dbReference type="AlphaFoldDB" id="A0A501PJG4"/>
<dbReference type="OrthoDB" id="9777859at2"/>
<dbReference type="Gene3D" id="3.90.1300.10">
    <property type="entry name" value="Amidase signature (AS) domain"/>
    <property type="match status" value="1"/>
</dbReference>
<dbReference type="InterPro" id="IPR036928">
    <property type="entry name" value="AS_sf"/>
</dbReference>
<dbReference type="EMBL" id="VFIY01000008">
    <property type="protein sequence ID" value="TPD60172.1"/>
    <property type="molecule type" value="Genomic_DNA"/>
</dbReference>
<evidence type="ECO:0000313" key="3">
    <source>
        <dbReference type="EMBL" id="TPD60172.1"/>
    </source>
</evidence>
<dbReference type="PANTHER" id="PTHR11895:SF151">
    <property type="entry name" value="GLUTAMYL-TRNA(GLN) AMIDOTRANSFERASE SUBUNIT A"/>
    <property type="match status" value="1"/>
</dbReference>
<accession>A0A501PJG4</accession>
<dbReference type="RefSeq" id="WP_139940582.1">
    <property type="nucleotide sequence ID" value="NZ_JBHSYP010000027.1"/>
</dbReference>
<evidence type="ECO:0000259" key="2">
    <source>
        <dbReference type="Pfam" id="PF01425"/>
    </source>
</evidence>
<proteinExistence type="predicted"/>
<keyword evidence="4" id="KW-1185">Reference proteome</keyword>
<sequence length="430" mass="46347">MSDLFRLSATKAARAIARGELTSEALVTSCLERIEAREGTVRAWAYVAAEQALAEARERDRSAASGPLHGVPVGIKDVIDTADMPTDYGSDAFDGFQPREDAECVRLLKEAGAIILGKTVTAEFATYRPGPTRNPHNPDHTPGGSSSGSAAAVADFHVPLTLGTQTAGSVIRPASFCGVIGFKPTRKRYDTGGMVDTAHHLDTLGGFGRAVEDLELLDSVLGSETKDIEPTSEPPRIGLYRSGAWNQASPETQKLFFETADVLRDAGAELMGVEGSELFDRLGEAQRLIHMREAWICLGPVVEKHADRISDVLKQFIAAGRDLPAEKYLEALDIQKVCVNEQDSLFGECDFLLTPSAPGIAPYGIDSTGDPVFNRMWTALGTPCLGFPVKEGEKGLPIGLQIIGRQGQDREILGFGHWMVNVAGRWQSKL</sequence>
<dbReference type="GO" id="GO:0003824">
    <property type="term" value="F:catalytic activity"/>
    <property type="evidence" value="ECO:0007669"/>
    <property type="project" value="InterPro"/>
</dbReference>
<dbReference type="InterPro" id="IPR000120">
    <property type="entry name" value="Amidase"/>
</dbReference>
<name>A0A501PJG4_9PROT</name>
<dbReference type="Proteomes" id="UP000319148">
    <property type="component" value="Unassembled WGS sequence"/>
</dbReference>
<dbReference type="Pfam" id="PF01425">
    <property type="entry name" value="Amidase"/>
    <property type="match status" value="1"/>
</dbReference>
<protein>
    <submittedName>
        <fullName evidence="3">Amidase</fullName>
    </submittedName>
</protein>
<feature type="region of interest" description="Disordered" evidence="1">
    <location>
        <begin position="127"/>
        <end position="150"/>
    </location>
</feature>
<comment type="caution">
    <text evidence="3">The sequence shown here is derived from an EMBL/GenBank/DDBJ whole genome shotgun (WGS) entry which is preliminary data.</text>
</comment>
<dbReference type="InterPro" id="IPR023631">
    <property type="entry name" value="Amidase_dom"/>
</dbReference>
<dbReference type="SUPFAM" id="SSF75304">
    <property type="entry name" value="Amidase signature (AS) enzymes"/>
    <property type="match status" value="1"/>
</dbReference>
<evidence type="ECO:0000256" key="1">
    <source>
        <dbReference type="SAM" id="MobiDB-lite"/>
    </source>
</evidence>
<evidence type="ECO:0000313" key="4">
    <source>
        <dbReference type="Proteomes" id="UP000319148"/>
    </source>
</evidence>
<organism evidence="3 4">
    <name type="scientific">Emcibacter nanhaiensis</name>
    <dbReference type="NCBI Taxonomy" id="1505037"/>
    <lineage>
        <taxon>Bacteria</taxon>
        <taxon>Pseudomonadati</taxon>
        <taxon>Pseudomonadota</taxon>
        <taxon>Alphaproteobacteria</taxon>
        <taxon>Emcibacterales</taxon>
        <taxon>Emcibacteraceae</taxon>
        <taxon>Emcibacter</taxon>
    </lineage>
</organism>
<dbReference type="PANTHER" id="PTHR11895">
    <property type="entry name" value="TRANSAMIDASE"/>
    <property type="match status" value="1"/>
</dbReference>